<sequence>MALTNLPRCSHAPPCMTPPSSPYTSSHAPQPQAHAGNNAEEYRRRWESPVPAIASPPPSPDGPIATFYSIPSSPPSRPSLSPTFPACRTPSRSAHTAPAPAPSSRMQAARAQGDTVALCACAPRPRALPCLHPLPPRCIPTLLAFSTLVHTPRTRTQPAPVPLSSALLNDIAGGENEPGRRASVAAARLWLAPEPS</sequence>
<protein>
    <submittedName>
        <fullName evidence="2">Uncharacterized protein</fullName>
    </submittedName>
</protein>
<dbReference type="EMBL" id="JARKIB010000393">
    <property type="protein sequence ID" value="KAJ7711554.1"/>
    <property type="molecule type" value="Genomic_DNA"/>
</dbReference>
<proteinExistence type="predicted"/>
<evidence type="ECO:0000313" key="3">
    <source>
        <dbReference type="Proteomes" id="UP001215598"/>
    </source>
</evidence>
<feature type="compositionally biased region" description="Low complexity" evidence="1">
    <location>
        <begin position="78"/>
        <end position="105"/>
    </location>
</feature>
<feature type="compositionally biased region" description="Low complexity" evidence="1">
    <location>
        <begin position="62"/>
        <end position="71"/>
    </location>
</feature>
<organism evidence="2 3">
    <name type="scientific">Mycena metata</name>
    <dbReference type="NCBI Taxonomy" id="1033252"/>
    <lineage>
        <taxon>Eukaryota</taxon>
        <taxon>Fungi</taxon>
        <taxon>Dikarya</taxon>
        <taxon>Basidiomycota</taxon>
        <taxon>Agaricomycotina</taxon>
        <taxon>Agaricomycetes</taxon>
        <taxon>Agaricomycetidae</taxon>
        <taxon>Agaricales</taxon>
        <taxon>Marasmiineae</taxon>
        <taxon>Mycenaceae</taxon>
        <taxon>Mycena</taxon>
    </lineage>
</organism>
<feature type="region of interest" description="Disordered" evidence="1">
    <location>
        <begin position="1"/>
        <end position="106"/>
    </location>
</feature>
<dbReference type="Proteomes" id="UP001215598">
    <property type="component" value="Unassembled WGS sequence"/>
</dbReference>
<dbReference type="AlphaFoldDB" id="A0AAD7H480"/>
<name>A0AAD7H480_9AGAR</name>
<evidence type="ECO:0000313" key="2">
    <source>
        <dbReference type="EMBL" id="KAJ7711554.1"/>
    </source>
</evidence>
<accession>A0AAD7H480</accession>
<keyword evidence="3" id="KW-1185">Reference proteome</keyword>
<gene>
    <name evidence="2" type="ORF">B0H16DRAFT_1900574</name>
</gene>
<evidence type="ECO:0000256" key="1">
    <source>
        <dbReference type="SAM" id="MobiDB-lite"/>
    </source>
</evidence>
<reference evidence="2" key="1">
    <citation type="submission" date="2023-03" db="EMBL/GenBank/DDBJ databases">
        <title>Massive genome expansion in bonnet fungi (Mycena s.s.) driven by repeated elements and novel gene families across ecological guilds.</title>
        <authorList>
            <consortium name="Lawrence Berkeley National Laboratory"/>
            <person name="Harder C.B."/>
            <person name="Miyauchi S."/>
            <person name="Viragh M."/>
            <person name="Kuo A."/>
            <person name="Thoen E."/>
            <person name="Andreopoulos B."/>
            <person name="Lu D."/>
            <person name="Skrede I."/>
            <person name="Drula E."/>
            <person name="Henrissat B."/>
            <person name="Morin E."/>
            <person name="Kohler A."/>
            <person name="Barry K."/>
            <person name="LaButti K."/>
            <person name="Morin E."/>
            <person name="Salamov A."/>
            <person name="Lipzen A."/>
            <person name="Mereny Z."/>
            <person name="Hegedus B."/>
            <person name="Baldrian P."/>
            <person name="Stursova M."/>
            <person name="Weitz H."/>
            <person name="Taylor A."/>
            <person name="Grigoriev I.V."/>
            <person name="Nagy L.G."/>
            <person name="Martin F."/>
            <person name="Kauserud H."/>
        </authorList>
    </citation>
    <scope>NUCLEOTIDE SEQUENCE</scope>
    <source>
        <strain evidence="2">CBHHK182m</strain>
    </source>
</reference>
<comment type="caution">
    <text evidence="2">The sequence shown here is derived from an EMBL/GenBank/DDBJ whole genome shotgun (WGS) entry which is preliminary data.</text>
</comment>